<comment type="subcellular location">
    <subcellularLocation>
        <location evidence="1">Cell membrane</location>
        <topology evidence="1">Single-pass membrane protein</topology>
    </subcellularLocation>
    <subcellularLocation>
        <location evidence="7">Cell membrane</location>
        <topology evidence="7">Single-pass type II membrane protein</topology>
    </subcellularLocation>
</comment>
<protein>
    <submittedName>
        <fullName evidence="9">ExbD/TolR family protein</fullName>
    </submittedName>
</protein>
<evidence type="ECO:0000256" key="1">
    <source>
        <dbReference type="ARBA" id="ARBA00004162"/>
    </source>
</evidence>
<keyword evidence="10" id="KW-1185">Reference proteome</keyword>
<evidence type="ECO:0000256" key="5">
    <source>
        <dbReference type="ARBA" id="ARBA00022989"/>
    </source>
</evidence>
<keyword evidence="6 8" id="KW-0472">Membrane</keyword>
<dbReference type="Gene3D" id="3.30.420.270">
    <property type="match status" value="1"/>
</dbReference>
<evidence type="ECO:0000256" key="4">
    <source>
        <dbReference type="ARBA" id="ARBA00022692"/>
    </source>
</evidence>
<evidence type="ECO:0000256" key="6">
    <source>
        <dbReference type="ARBA" id="ARBA00023136"/>
    </source>
</evidence>
<comment type="similarity">
    <text evidence="2 7">Belongs to the ExbD/TolR family.</text>
</comment>
<evidence type="ECO:0000256" key="8">
    <source>
        <dbReference type="SAM" id="Phobius"/>
    </source>
</evidence>
<dbReference type="PANTHER" id="PTHR30558:SF7">
    <property type="entry name" value="TOL-PAL SYSTEM PROTEIN TOLR"/>
    <property type="match status" value="1"/>
</dbReference>
<comment type="caution">
    <text evidence="9">The sequence shown here is derived from an EMBL/GenBank/DDBJ whole genome shotgun (WGS) entry which is preliminary data.</text>
</comment>
<evidence type="ECO:0000256" key="7">
    <source>
        <dbReference type="RuleBase" id="RU003879"/>
    </source>
</evidence>
<keyword evidence="4 7" id="KW-0812">Transmembrane</keyword>
<feature type="transmembrane region" description="Helical" evidence="8">
    <location>
        <begin position="12"/>
        <end position="34"/>
    </location>
</feature>
<dbReference type="RefSeq" id="WP_263414326.1">
    <property type="nucleotide sequence ID" value="NZ_BAABBH010000001.1"/>
</dbReference>
<dbReference type="InterPro" id="IPR003400">
    <property type="entry name" value="ExbD"/>
</dbReference>
<evidence type="ECO:0000256" key="3">
    <source>
        <dbReference type="ARBA" id="ARBA00022475"/>
    </source>
</evidence>
<evidence type="ECO:0000256" key="2">
    <source>
        <dbReference type="ARBA" id="ARBA00005811"/>
    </source>
</evidence>
<evidence type="ECO:0000313" key="9">
    <source>
        <dbReference type="EMBL" id="MFN2977514.1"/>
    </source>
</evidence>
<dbReference type="Proteomes" id="UP001634747">
    <property type="component" value="Unassembled WGS sequence"/>
</dbReference>
<sequence length="142" mass="14911">MAMTTATTRSAHAAINVTPLIDVLLVLLIIFMVIEPSAVHGLSAMAPQPSPRHREAPYPQSIVVTIEGNASAPAYALDGVPLQQSDLPEHLRQLVQQQGRTTLLVHASPGLDYADVTTVLNAGRAAGADNMALLTGADTARN</sequence>
<dbReference type="PANTHER" id="PTHR30558">
    <property type="entry name" value="EXBD MEMBRANE COMPONENT OF PMF-DRIVEN MACROMOLECULE IMPORT SYSTEM"/>
    <property type="match status" value="1"/>
</dbReference>
<accession>A0ABW9KSQ1</accession>
<proteinExistence type="inferred from homology"/>
<reference evidence="9 10" key="1">
    <citation type="submission" date="2024-12" db="EMBL/GenBank/DDBJ databases">
        <authorList>
            <person name="Lee Y."/>
        </authorList>
    </citation>
    <scope>NUCLEOTIDE SEQUENCE [LARGE SCALE GENOMIC DNA]</scope>
    <source>
        <strain evidence="9 10">03SUJ4</strain>
    </source>
</reference>
<dbReference type="Pfam" id="PF02472">
    <property type="entry name" value="ExbD"/>
    <property type="match status" value="1"/>
</dbReference>
<keyword evidence="3" id="KW-1003">Cell membrane</keyword>
<evidence type="ECO:0000313" key="10">
    <source>
        <dbReference type="Proteomes" id="UP001634747"/>
    </source>
</evidence>
<keyword evidence="7" id="KW-0813">Transport</keyword>
<name>A0ABW9KSQ1_9BACT</name>
<keyword evidence="7" id="KW-0653">Protein transport</keyword>
<dbReference type="EMBL" id="JBJYXY010000001">
    <property type="protein sequence ID" value="MFN2977514.1"/>
    <property type="molecule type" value="Genomic_DNA"/>
</dbReference>
<gene>
    <name evidence="9" type="ORF">ACK2TP_17210</name>
</gene>
<keyword evidence="5 8" id="KW-1133">Transmembrane helix</keyword>
<organism evidence="9 10">
    <name type="scientific">Terriglobus aquaticus</name>
    <dbReference type="NCBI Taxonomy" id="940139"/>
    <lineage>
        <taxon>Bacteria</taxon>
        <taxon>Pseudomonadati</taxon>
        <taxon>Acidobacteriota</taxon>
        <taxon>Terriglobia</taxon>
        <taxon>Terriglobales</taxon>
        <taxon>Acidobacteriaceae</taxon>
        <taxon>Terriglobus</taxon>
    </lineage>
</organism>